<sequence>MHALPRHQHQLRRCRWHTALGDVCSDGSVIDPPPTTVPEPSTFVLLGIGTVALMTWSRRRHA</sequence>
<name>A0A3D4VE71_9BACT</name>
<feature type="domain" description="Ice-binding protein C-terminal" evidence="1">
    <location>
        <begin position="36"/>
        <end position="59"/>
    </location>
</feature>
<gene>
    <name evidence="2" type="ORF">DGD08_18030</name>
</gene>
<evidence type="ECO:0000259" key="1">
    <source>
        <dbReference type="Pfam" id="PF07589"/>
    </source>
</evidence>
<evidence type="ECO:0000313" key="2">
    <source>
        <dbReference type="EMBL" id="HCT59104.1"/>
    </source>
</evidence>
<dbReference type="AlphaFoldDB" id="A0A3D4VE71"/>
<dbReference type="Proteomes" id="UP000264071">
    <property type="component" value="Unassembled WGS sequence"/>
</dbReference>
<dbReference type="NCBIfam" id="TIGR02595">
    <property type="entry name" value="PEP_CTERM"/>
    <property type="match status" value="1"/>
</dbReference>
<organism evidence="2 3">
    <name type="scientific">Gemmatimonas aurantiaca</name>
    <dbReference type="NCBI Taxonomy" id="173480"/>
    <lineage>
        <taxon>Bacteria</taxon>
        <taxon>Pseudomonadati</taxon>
        <taxon>Gemmatimonadota</taxon>
        <taxon>Gemmatimonadia</taxon>
        <taxon>Gemmatimonadales</taxon>
        <taxon>Gemmatimonadaceae</taxon>
        <taxon>Gemmatimonas</taxon>
    </lineage>
</organism>
<dbReference type="EMBL" id="DPIY01000012">
    <property type="protein sequence ID" value="HCT59104.1"/>
    <property type="molecule type" value="Genomic_DNA"/>
</dbReference>
<comment type="caution">
    <text evidence="2">The sequence shown here is derived from an EMBL/GenBank/DDBJ whole genome shotgun (WGS) entry which is preliminary data.</text>
</comment>
<proteinExistence type="predicted"/>
<evidence type="ECO:0000313" key="3">
    <source>
        <dbReference type="Proteomes" id="UP000264071"/>
    </source>
</evidence>
<dbReference type="Pfam" id="PF07589">
    <property type="entry name" value="PEP-CTERM"/>
    <property type="match status" value="1"/>
</dbReference>
<accession>A0A3D4VE71</accession>
<reference evidence="2 3" key="1">
    <citation type="journal article" date="2018" name="Nat. Biotechnol.">
        <title>A standardized bacterial taxonomy based on genome phylogeny substantially revises the tree of life.</title>
        <authorList>
            <person name="Parks D.H."/>
            <person name="Chuvochina M."/>
            <person name="Waite D.W."/>
            <person name="Rinke C."/>
            <person name="Skarshewski A."/>
            <person name="Chaumeil P.A."/>
            <person name="Hugenholtz P."/>
        </authorList>
    </citation>
    <scope>NUCLEOTIDE SEQUENCE [LARGE SCALE GENOMIC DNA]</scope>
    <source>
        <strain evidence="2">UBA8844</strain>
    </source>
</reference>
<protein>
    <submittedName>
        <fullName evidence="2">PEP-CTERM sorting domain-containing protein</fullName>
    </submittedName>
</protein>
<dbReference type="InterPro" id="IPR013424">
    <property type="entry name" value="Ice-binding_C"/>
</dbReference>